<protein>
    <submittedName>
        <fullName evidence="1">Uncharacterized protein</fullName>
    </submittedName>
</protein>
<organism evidence="1">
    <name type="scientific">Medicago truncatula</name>
    <name type="common">Barrel medic</name>
    <name type="synonym">Medicago tribuloides</name>
    <dbReference type="NCBI Taxonomy" id="3880"/>
    <lineage>
        <taxon>Eukaryota</taxon>
        <taxon>Viridiplantae</taxon>
        <taxon>Streptophyta</taxon>
        <taxon>Embryophyta</taxon>
        <taxon>Tracheophyta</taxon>
        <taxon>Spermatophyta</taxon>
        <taxon>Magnoliopsida</taxon>
        <taxon>eudicotyledons</taxon>
        <taxon>Gunneridae</taxon>
        <taxon>Pentapetalae</taxon>
        <taxon>rosids</taxon>
        <taxon>fabids</taxon>
        <taxon>Fabales</taxon>
        <taxon>Fabaceae</taxon>
        <taxon>Papilionoideae</taxon>
        <taxon>50 kb inversion clade</taxon>
        <taxon>NPAAA clade</taxon>
        <taxon>Hologalegina</taxon>
        <taxon>IRL clade</taxon>
        <taxon>Trifolieae</taxon>
        <taxon>Medicago</taxon>
    </lineage>
</organism>
<proteinExistence type="evidence at transcript level"/>
<sequence>MMLFSRSIGNKESCYGVVSLCKNSQISVFQISLTMGKEGRCQPIMGPTSTIT</sequence>
<name>I3SNZ4_MEDTR</name>
<evidence type="ECO:0000313" key="1">
    <source>
        <dbReference type="EMBL" id="AFK41986.1"/>
    </source>
</evidence>
<accession>I3SNZ4</accession>
<reference evidence="1" key="1">
    <citation type="submission" date="2012-05" db="EMBL/GenBank/DDBJ databases">
        <authorList>
            <person name="Krishnakumar V."/>
            <person name="Cheung F."/>
            <person name="Xiao Y."/>
            <person name="Chan A."/>
            <person name="Moskal W.A."/>
            <person name="Town C.D."/>
        </authorList>
    </citation>
    <scope>NUCLEOTIDE SEQUENCE</scope>
</reference>
<dbReference type="AlphaFoldDB" id="I3SNZ4"/>
<dbReference type="EMBL" id="BT142192">
    <property type="protein sequence ID" value="AFK41986.1"/>
    <property type="molecule type" value="mRNA"/>
</dbReference>